<dbReference type="Gene3D" id="3.20.20.150">
    <property type="entry name" value="Divalent-metal-dependent TIM barrel enzymes"/>
    <property type="match status" value="1"/>
</dbReference>
<proteinExistence type="predicted"/>
<name>A0A136IIW0_9PEZI</name>
<evidence type="ECO:0000313" key="2">
    <source>
        <dbReference type="Proteomes" id="UP000070501"/>
    </source>
</evidence>
<dbReference type="OrthoDB" id="5360893at2759"/>
<dbReference type="InParanoid" id="A0A136IIW0"/>
<evidence type="ECO:0000313" key="1">
    <source>
        <dbReference type="EMBL" id="KXJ84852.1"/>
    </source>
</evidence>
<keyword evidence="2" id="KW-1185">Reference proteome</keyword>
<gene>
    <name evidence="1" type="ORF">Micbo1qcDRAFT_226169</name>
</gene>
<dbReference type="EMBL" id="KQ964319">
    <property type="protein sequence ID" value="KXJ84852.1"/>
    <property type="molecule type" value="Genomic_DNA"/>
</dbReference>
<protein>
    <submittedName>
        <fullName evidence="1">Uncharacterized protein</fullName>
    </submittedName>
</protein>
<dbReference type="Proteomes" id="UP000070501">
    <property type="component" value="Unassembled WGS sequence"/>
</dbReference>
<organism evidence="1 2">
    <name type="scientific">Microdochium bolleyi</name>
    <dbReference type="NCBI Taxonomy" id="196109"/>
    <lineage>
        <taxon>Eukaryota</taxon>
        <taxon>Fungi</taxon>
        <taxon>Dikarya</taxon>
        <taxon>Ascomycota</taxon>
        <taxon>Pezizomycotina</taxon>
        <taxon>Sordariomycetes</taxon>
        <taxon>Xylariomycetidae</taxon>
        <taxon>Xylariales</taxon>
        <taxon>Microdochiaceae</taxon>
        <taxon>Microdochium</taxon>
    </lineage>
</organism>
<dbReference type="AlphaFoldDB" id="A0A136IIW0"/>
<dbReference type="SUPFAM" id="SSF51658">
    <property type="entry name" value="Xylose isomerase-like"/>
    <property type="match status" value="1"/>
</dbReference>
<reference evidence="2" key="1">
    <citation type="submission" date="2016-02" db="EMBL/GenBank/DDBJ databases">
        <title>Draft genome sequence of Microdochium bolleyi, a fungal endophyte of beachgrass.</title>
        <authorList>
            <consortium name="DOE Joint Genome Institute"/>
            <person name="David A.S."/>
            <person name="May G."/>
            <person name="Haridas S."/>
            <person name="Lim J."/>
            <person name="Wang M."/>
            <person name="Labutti K."/>
            <person name="Lipzen A."/>
            <person name="Barry K."/>
            <person name="Grigoriev I.V."/>
        </authorList>
    </citation>
    <scope>NUCLEOTIDE SEQUENCE [LARGE SCALE GENOMIC DNA]</scope>
    <source>
        <strain evidence="2">J235TASD1</strain>
    </source>
</reference>
<accession>A0A136IIW0</accession>
<sequence length="102" mass="11097">MEHEGSLLCARATRIRGPTPNRGVRVAYKNLCFGGFVQTWEQALALAERAAMPHLGLMPGTFNMAGAVVWPVIYTAATKCVGSRARQLAVSLIHPPRPVVWV</sequence>
<dbReference type="InterPro" id="IPR036237">
    <property type="entry name" value="Xyl_isomerase-like_sf"/>
</dbReference>